<keyword evidence="5" id="KW-1185">Reference proteome</keyword>
<dbReference type="Gene3D" id="3.90.1140.10">
    <property type="entry name" value="Cyclic phosphodiesterase"/>
    <property type="match status" value="1"/>
</dbReference>
<feature type="domain" description="K Homology" evidence="3">
    <location>
        <begin position="62"/>
        <end position="130"/>
    </location>
</feature>
<feature type="region of interest" description="Disordered" evidence="2">
    <location>
        <begin position="293"/>
        <end position="326"/>
    </location>
</feature>
<protein>
    <submittedName>
        <fullName evidence="4">Activating signal cointegrator 1 complex subunit 1</fullName>
    </submittedName>
</protein>
<evidence type="ECO:0000256" key="1">
    <source>
        <dbReference type="PROSITE-ProRule" id="PRU00117"/>
    </source>
</evidence>
<evidence type="ECO:0000256" key="2">
    <source>
        <dbReference type="SAM" id="MobiDB-lite"/>
    </source>
</evidence>
<dbReference type="InterPro" id="IPR019510">
    <property type="entry name" value="AKAP7-like_phosphoesterase"/>
</dbReference>
<dbReference type="Proteomes" id="UP000242188">
    <property type="component" value="Unassembled WGS sequence"/>
</dbReference>
<feature type="compositionally biased region" description="Basic and acidic residues" evidence="2">
    <location>
        <begin position="302"/>
        <end position="326"/>
    </location>
</feature>
<dbReference type="InterPro" id="IPR004088">
    <property type="entry name" value="KH_dom_type_1"/>
</dbReference>
<dbReference type="GO" id="GO:0005634">
    <property type="term" value="C:nucleus"/>
    <property type="evidence" value="ECO:0007669"/>
    <property type="project" value="TreeGrafter"/>
</dbReference>
<dbReference type="GO" id="GO:0006307">
    <property type="term" value="P:DNA alkylation repair"/>
    <property type="evidence" value="ECO:0007669"/>
    <property type="project" value="InterPro"/>
</dbReference>
<dbReference type="EMBL" id="NEDP02001908">
    <property type="protein sequence ID" value="OWF52184.1"/>
    <property type="molecule type" value="Genomic_DNA"/>
</dbReference>
<dbReference type="STRING" id="6573.A0A210QTY4"/>
<dbReference type="PIRSF" id="PIRSF027019">
    <property type="entry name" value="Euk_LigT"/>
    <property type="match status" value="1"/>
</dbReference>
<dbReference type="AlphaFoldDB" id="A0A210QTY4"/>
<dbReference type="Pfam" id="PF10469">
    <property type="entry name" value="AKAP7_NLS"/>
    <property type="match status" value="1"/>
</dbReference>
<dbReference type="CDD" id="cd22419">
    <property type="entry name" value="KH-I_ASCC1"/>
    <property type="match status" value="1"/>
</dbReference>
<comment type="caution">
    <text evidence="4">The sequence shown here is derived from an EMBL/GenBank/DDBJ whole genome shotgun (WGS) entry which is preliminary data.</text>
</comment>
<evidence type="ECO:0000259" key="3">
    <source>
        <dbReference type="SMART" id="SM00322"/>
    </source>
</evidence>
<evidence type="ECO:0000313" key="4">
    <source>
        <dbReference type="EMBL" id="OWF52184.1"/>
    </source>
</evidence>
<gene>
    <name evidence="4" type="ORF">KP79_PYT20083</name>
</gene>
<evidence type="ECO:0000313" key="5">
    <source>
        <dbReference type="Proteomes" id="UP000242188"/>
    </source>
</evidence>
<dbReference type="SMART" id="SM00322">
    <property type="entry name" value="KH"/>
    <property type="match status" value="1"/>
</dbReference>
<dbReference type="InterPro" id="IPR009210">
    <property type="entry name" value="ASCC1"/>
</dbReference>
<organism evidence="4 5">
    <name type="scientific">Mizuhopecten yessoensis</name>
    <name type="common">Japanese scallop</name>
    <name type="synonym">Patinopecten yessoensis</name>
    <dbReference type="NCBI Taxonomy" id="6573"/>
    <lineage>
        <taxon>Eukaryota</taxon>
        <taxon>Metazoa</taxon>
        <taxon>Spiralia</taxon>
        <taxon>Lophotrochozoa</taxon>
        <taxon>Mollusca</taxon>
        <taxon>Bivalvia</taxon>
        <taxon>Autobranchia</taxon>
        <taxon>Pteriomorphia</taxon>
        <taxon>Pectinida</taxon>
        <taxon>Pectinoidea</taxon>
        <taxon>Pectinidae</taxon>
        <taxon>Mizuhopecten</taxon>
    </lineage>
</organism>
<dbReference type="InterPro" id="IPR036612">
    <property type="entry name" value="KH_dom_type_1_sf"/>
</dbReference>
<dbReference type="SUPFAM" id="SSF54791">
    <property type="entry name" value="Eukaryotic type KH-domain (KH-domain type I)"/>
    <property type="match status" value="1"/>
</dbReference>
<keyword evidence="1" id="KW-0694">RNA-binding</keyword>
<name>A0A210QTY4_MIZYE</name>
<dbReference type="PROSITE" id="PS50084">
    <property type="entry name" value="KH_TYPE_1"/>
    <property type="match status" value="1"/>
</dbReference>
<reference evidence="4 5" key="1">
    <citation type="journal article" date="2017" name="Nat. Ecol. Evol.">
        <title>Scallop genome provides insights into evolution of bilaterian karyotype and development.</title>
        <authorList>
            <person name="Wang S."/>
            <person name="Zhang J."/>
            <person name="Jiao W."/>
            <person name="Li J."/>
            <person name="Xun X."/>
            <person name="Sun Y."/>
            <person name="Guo X."/>
            <person name="Huan P."/>
            <person name="Dong B."/>
            <person name="Zhang L."/>
            <person name="Hu X."/>
            <person name="Sun X."/>
            <person name="Wang J."/>
            <person name="Zhao C."/>
            <person name="Wang Y."/>
            <person name="Wang D."/>
            <person name="Huang X."/>
            <person name="Wang R."/>
            <person name="Lv J."/>
            <person name="Li Y."/>
            <person name="Zhang Z."/>
            <person name="Liu B."/>
            <person name="Lu W."/>
            <person name="Hui Y."/>
            <person name="Liang J."/>
            <person name="Zhou Z."/>
            <person name="Hou R."/>
            <person name="Li X."/>
            <person name="Liu Y."/>
            <person name="Li H."/>
            <person name="Ning X."/>
            <person name="Lin Y."/>
            <person name="Zhao L."/>
            <person name="Xing Q."/>
            <person name="Dou J."/>
            <person name="Li Y."/>
            <person name="Mao J."/>
            <person name="Guo H."/>
            <person name="Dou H."/>
            <person name="Li T."/>
            <person name="Mu C."/>
            <person name="Jiang W."/>
            <person name="Fu Q."/>
            <person name="Fu X."/>
            <person name="Miao Y."/>
            <person name="Liu J."/>
            <person name="Yu Q."/>
            <person name="Li R."/>
            <person name="Liao H."/>
            <person name="Li X."/>
            <person name="Kong Y."/>
            <person name="Jiang Z."/>
            <person name="Chourrout D."/>
            <person name="Li R."/>
            <person name="Bao Z."/>
        </authorList>
    </citation>
    <scope>NUCLEOTIDE SEQUENCE [LARGE SCALE GENOMIC DNA]</scope>
    <source>
        <strain evidence="4 5">PY_sf001</strain>
    </source>
</reference>
<proteinExistence type="predicted"/>
<dbReference type="InterPro" id="IPR047538">
    <property type="entry name" value="KH-I_ASCC1"/>
</dbReference>
<dbReference type="Pfam" id="PF00013">
    <property type="entry name" value="KH_1"/>
    <property type="match status" value="1"/>
</dbReference>
<dbReference type="OrthoDB" id="277832at2759"/>
<dbReference type="GO" id="GO:0006355">
    <property type="term" value="P:regulation of DNA-templated transcription"/>
    <property type="evidence" value="ECO:0007669"/>
    <property type="project" value="TreeGrafter"/>
</dbReference>
<accession>A0A210QTY4</accession>
<dbReference type="PANTHER" id="PTHR13360:SF1">
    <property type="entry name" value="ACTIVATING SIGNAL COINTEGRATOR 1 COMPLEX SUBUNIT 1"/>
    <property type="match status" value="1"/>
</dbReference>
<dbReference type="GO" id="GO:0003723">
    <property type="term" value="F:RNA binding"/>
    <property type="evidence" value="ECO:0007669"/>
    <property type="project" value="UniProtKB-UniRule"/>
</dbReference>
<dbReference type="InterPro" id="IPR004087">
    <property type="entry name" value="KH_dom"/>
</dbReference>
<dbReference type="Gene3D" id="3.30.1370.10">
    <property type="entry name" value="K Homology domain, type 1"/>
    <property type="match status" value="1"/>
</dbReference>
<sequence length="371" mass="42181">MMDVLRPQIIHIGDRCYRKNPSLHRDVEADEEEDYNEPSEPVDCGWNDEICDFRTPIEETDSGFQLSLDIPSALFKHIIGRKGETRRRIENETRTQIRIPKSGQEGPIAIVGVDRKGIVSAKTRIDVIVSTARQKEQFTHFLSIPVTSAKIIENFLEFKDDVLRECDGDRGIDSTIFQKQEKLHLTLGTLVLLSEAEVQQALDVLQQCHEDLVGPILKGQRLAPRIQGVEYMNDDPSCVDVLYAKLEPGEDLDKLQILVDRIVEKFNINGLIQQSYSSVKLHITIMNTLMRRDPTGAAVPRPQDRRSRPNDYRDQRGSQNKERESFDATSVLKKFGEFDFGEHPIRTIHLSQRQAVAKDGYYGCAGSLLLP</sequence>
<dbReference type="PANTHER" id="PTHR13360">
    <property type="entry name" value="ACTIVATING SIGNAL COINTEGRATOR 1 COMPLEX SUBUNIT 1"/>
    <property type="match status" value="1"/>
</dbReference>